<dbReference type="GO" id="GO:0016787">
    <property type="term" value="F:hydrolase activity"/>
    <property type="evidence" value="ECO:0007669"/>
    <property type="project" value="InterPro"/>
</dbReference>
<dbReference type="PANTHER" id="PTHR43569:SF2">
    <property type="entry name" value="AMIDOHYDROLASE-RELATED DOMAIN-CONTAINING PROTEIN"/>
    <property type="match status" value="1"/>
</dbReference>
<dbReference type="OrthoDB" id="5450317at2"/>
<organism evidence="3 4">
    <name type="scientific">Pseudonocardia kunmingensis</name>
    <dbReference type="NCBI Taxonomy" id="630975"/>
    <lineage>
        <taxon>Bacteria</taxon>
        <taxon>Bacillati</taxon>
        <taxon>Actinomycetota</taxon>
        <taxon>Actinomycetes</taxon>
        <taxon>Pseudonocardiales</taxon>
        <taxon>Pseudonocardiaceae</taxon>
        <taxon>Pseudonocardia</taxon>
    </lineage>
</organism>
<dbReference type="RefSeq" id="WP_142065176.1">
    <property type="nucleotide sequence ID" value="NZ_VFPA01000009.1"/>
</dbReference>
<dbReference type="AlphaFoldDB" id="A0A543CWV7"/>
<sequence>MTHPPEALPGRRLDAHHHLWSAARVERGDYHWMPTDGPLRGDHLPEHLAPALEATGVGGTIVVQAAPSVEETRFLLELAHATDFVLGVTGWVALDRPEDAELLAELAADEYLRAVRPMIHDLPDPNWVTRPQVHANLERLHELGLRFEALTRTEHLPAVDAALAAVPELPAVINHLSKPTYRPDADDQWRQWMLRLAERPHTWCKFSGMLTEVGPGWSPAQFQPYADFLFETFGADRVMFGSDWPVSSHLLAYTDVVALTDQLVTEAGLSAPAEVDAFWAHTAERFYGVRAPATATPTRSHQPLSS</sequence>
<dbReference type="Proteomes" id="UP000315677">
    <property type="component" value="Unassembled WGS sequence"/>
</dbReference>
<gene>
    <name evidence="3" type="ORF">FB558_8483</name>
</gene>
<comment type="similarity">
    <text evidence="1">Belongs to the metallo-dependent hydrolases superfamily.</text>
</comment>
<dbReference type="Gene3D" id="3.20.20.140">
    <property type="entry name" value="Metal-dependent hydrolases"/>
    <property type="match status" value="1"/>
</dbReference>
<comment type="caution">
    <text evidence="3">The sequence shown here is derived from an EMBL/GenBank/DDBJ whole genome shotgun (WGS) entry which is preliminary data.</text>
</comment>
<dbReference type="InterPro" id="IPR052350">
    <property type="entry name" value="Metallo-dep_Lactonases"/>
</dbReference>
<dbReference type="Pfam" id="PF04909">
    <property type="entry name" value="Amidohydro_2"/>
    <property type="match status" value="1"/>
</dbReference>
<protein>
    <submittedName>
        <fullName evidence="3">L-fuconolactonase</fullName>
    </submittedName>
</protein>
<dbReference type="EMBL" id="VFPA01000009">
    <property type="protein sequence ID" value="TQM01594.1"/>
    <property type="molecule type" value="Genomic_DNA"/>
</dbReference>
<evidence type="ECO:0000313" key="3">
    <source>
        <dbReference type="EMBL" id="TQM01594.1"/>
    </source>
</evidence>
<name>A0A543CWV7_9PSEU</name>
<dbReference type="SUPFAM" id="SSF51556">
    <property type="entry name" value="Metallo-dependent hydrolases"/>
    <property type="match status" value="1"/>
</dbReference>
<dbReference type="PANTHER" id="PTHR43569">
    <property type="entry name" value="AMIDOHYDROLASE"/>
    <property type="match status" value="1"/>
</dbReference>
<keyword evidence="4" id="KW-1185">Reference proteome</keyword>
<proteinExistence type="inferred from homology"/>
<evidence type="ECO:0000259" key="2">
    <source>
        <dbReference type="Pfam" id="PF04909"/>
    </source>
</evidence>
<dbReference type="InterPro" id="IPR032466">
    <property type="entry name" value="Metal_Hydrolase"/>
</dbReference>
<accession>A0A543CWV7</accession>
<feature type="domain" description="Amidohydrolase-related" evidence="2">
    <location>
        <begin position="14"/>
        <end position="288"/>
    </location>
</feature>
<dbReference type="InterPro" id="IPR006680">
    <property type="entry name" value="Amidohydro-rel"/>
</dbReference>
<reference evidence="3 4" key="1">
    <citation type="submission" date="2019-06" db="EMBL/GenBank/DDBJ databases">
        <title>Sequencing the genomes of 1000 actinobacteria strains.</title>
        <authorList>
            <person name="Klenk H.-P."/>
        </authorList>
    </citation>
    <scope>NUCLEOTIDE SEQUENCE [LARGE SCALE GENOMIC DNA]</scope>
    <source>
        <strain evidence="3 4">DSM 45301</strain>
    </source>
</reference>
<evidence type="ECO:0000256" key="1">
    <source>
        <dbReference type="ARBA" id="ARBA00038310"/>
    </source>
</evidence>
<evidence type="ECO:0000313" key="4">
    <source>
        <dbReference type="Proteomes" id="UP000315677"/>
    </source>
</evidence>